<dbReference type="Proteomes" id="UP000051027">
    <property type="component" value="Unassembled WGS sequence"/>
</dbReference>
<sequence length="232" mass="26107">MIKKISLCLMAMSFTLSAAHHEGGDHHADMPENNLVYISTYTMPAGGKVETLKKSLQTNIATLEKDGYNACGMLQHQFGGDRAFMTYCYFDSWEQFAEINDDLDSTPLGGSQKQLFGDHTDKLAAVVERNLTTPTAYVLEAKYSFGPYLTDNQKRANAKILFDAYNTAFGGCNMTEHFWGPEMTWNFYCGYDSYADFAVKVNAVSAIHEEELADMKLDVMNHSDHLWTRVVK</sequence>
<accession>A0A0R2UBV6</accession>
<keyword evidence="1" id="KW-0732">Signal</keyword>
<evidence type="ECO:0000256" key="1">
    <source>
        <dbReference type="SAM" id="SignalP"/>
    </source>
</evidence>
<evidence type="ECO:0000313" key="3">
    <source>
        <dbReference type="Proteomes" id="UP000051027"/>
    </source>
</evidence>
<organism evidence="2 3">
    <name type="scientific">SAR86 cluster bacterium BACL1 MAG-120820-bin45</name>
    <dbReference type="NCBI Taxonomy" id="1655612"/>
    <lineage>
        <taxon>Bacteria</taxon>
        <taxon>Pseudomonadati</taxon>
        <taxon>Pseudomonadota</taxon>
        <taxon>Gammaproteobacteria</taxon>
        <taxon>SAR86 cluster</taxon>
    </lineage>
</organism>
<proteinExistence type="predicted"/>
<dbReference type="EMBL" id="LICS01000097">
    <property type="protein sequence ID" value="KRO94429.1"/>
    <property type="molecule type" value="Genomic_DNA"/>
</dbReference>
<reference evidence="2 3" key="1">
    <citation type="submission" date="2015-10" db="EMBL/GenBank/DDBJ databases">
        <title>Metagenome-Assembled Genomes uncover a global brackish microbiome.</title>
        <authorList>
            <person name="Hugerth L.W."/>
            <person name="Larsson J."/>
            <person name="Alneberg J."/>
            <person name="Lindh M.V."/>
            <person name="Legrand C."/>
            <person name="Pinhassi J."/>
            <person name="Andersson A.F."/>
        </authorList>
    </citation>
    <scope>NUCLEOTIDE SEQUENCE [LARGE SCALE GENOMIC DNA]</scope>
    <source>
        <strain evidence="2">BACL1 MAG-120820-bin45</strain>
    </source>
</reference>
<name>A0A0R2UBV6_9GAMM</name>
<feature type="chain" id="PRO_5006425284" evidence="1">
    <location>
        <begin position="19"/>
        <end position="232"/>
    </location>
</feature>
<dbReference type="STRING" id="1655612.ABS10_07220"/>
<protein>
    <submittedName>
        <fullName evidence="2">Uncharacterized protein</fullName>
    </submittedName>
</protein>
<evidence type="ECO:0000313" key="2">
    <source>
        <dbReference type="EMBL" id="KRO94429.1"/>
    </source>
</evidence>
<gene>
    <name evidence="2" type="ORF">ABS10_07220</name>
</gene>
<dbReference type="AlphaFoldDB" id="A0A0R2UBV6"/>
<feature type="signal peptide" evidence="1">
    <location>
        <begin position="1"/>
        <end position="18"/>
    </location>
</feature>
<comment type="caution">
    <text evidence="2">The sequence shown here is derived from an EMBL/GenBank/DDBJ whole genome shotgun (WGS) entry which is preliminary data.</text>
</comment>